<dbReference type="SUPFAM" id="SSF54857">
    <property type="entry name" value="DNA damage-inducible protein DinI"/>
    <property type="match status" value="1"/>
</dbReference>
<dbReference type="Gene3D" id="3.30.910.10">
    <property type="entry name" value="DinI-like"/>
    <property type="match status" value="1"/>
</dbReference>
<dbReference type="PANTHER" id="PTHR36572">
    <property type="entry name" value="DNA DAMAGE-INDUCIBLE PROTEIN I-RELATED"/>
    <property type="match status" value="1"/>
</dbReference>
<dbReference type="AlphaFoldDB" id="A0A419NBS6"/>
<dbReference type="RefSeq" id="WP_120131887.1">
    <property type="nucleotide sequence ID" value="NZ_RAHH01000006.1"/>
</dbReference>
<dbReference type="InterPro" id="IPR010391">
    <property type="entry name" value="DNA_damage-inducible_DinI-like"/>
</dbReference>
<sequence>MFVELIYDKRNMACVPNANALILAELTKRVHGTFPDADVKVKPMVTLSSINTDASKAQKAILSGIVEEMFDDANEWLGIE</sequence>
<dbReference type="OrthoDB" id="6475306at2"/>
<dbReference type="InterPro" id="IPR036687">
    <property type="entry name" value="DinI-like_sf"/>
</dbReference>
<gene>
    <name evidence="1" type="ORF">D6C13_05845</name>
</gene>
<evidence type="ECO:0000313" key="1">
    <source>
        <dbReference type="EMBL" id="RJT45645.1"/>
    </source>
</evidence>
<organism evidence="1 2">
    <name type="scientific">Rahnella woolbedingensis</name>
    <dbReference type="NCBI Taxonomy" id="1510574"/>
    <lineage>
        <taxon>Bacteria</taxon>
        <taxon>Pseudomonadati</taxon>
        <taxon>Pseudomonadota</taxon>
        <taxon>Gammaproteobacteria</taxon>
        <taxon>Enterobacterales</taxon>
        <taxon>Yersiniaceae</taxon>
        <taxon>Rahnella</taxon>
    </lineage>
</organism>
<dbReference type="EMBL" id="RAHH01000006">
    <property type="protein sequence ID" value="RJT45645.1"/>
    <property type="molecule type" value="Genomic_DNA"/>
</dbReference>
<protein>
    <submittedName>
        <fullName evidence="1">DinI family protein</fullName>
    </submittedName>
</protein>
<name>A0A419NBS6_9GAMM</name>
<dbReference type="Pfam" id="PF06183">
    <property type="entry name" value="DinI"/>
    <property type="match status" value="1"/>
</dbReference>
<reference evidence="1 2" key="1">
    <citation type="submission" date="2018-09" db="EMBL/GenBank/DDBJ databases">
        <authorList>
            <person name="Le Fleche-Mateos A."/>
        </authorList>
    </citation>
    <scope>NUCLEOTIDE SEQUENCE [LARGE SCALE GENOMIC DNA]</scope>
    <source>
        <strain evidence="1 2">DSM 27399</strain>
    </source>
</reference>
<dbReference type="Proteomes" id="UP000284908">
    <property type="component" value="Unassembled WGS sequence"/>
</dbReference>
<proteinExistence type="predicted"/>
<evidence type="ECO:0000313" key="2">
    <source>
        <dbReference type="Proteomes" id="UP000284908"/>
    </source>
</evidence>
<keyword evidence="2" id="KW-1185">Reference proteome</keyword>
<accession>A0A419NBS6</accession>
<dbReference type="PANTHER" id="PTHR36572:SF3">
    <property type="entry name" value="VIRULENCE PROTEIN MSGA"/>
    <property type="match status" value="1"/>
</dbReference>
<comment type="caution">
    <text evidence="1">The sequence shown here is derived from an EMBL/GenBank/DDBJ whole genome shotgun (WGS) entry which is preliminary data.</text>
</comment>